<comment type="caution">
    <text evidence="1">The sequence shown here is derived from an EMBL/GenBank/DDBJ whole genome shotgun (WGS) entry which is preliminary data.</text>
</comment>
<organism evidence="1 2">
    <name type="scientific">Weissella ceti</name>
    <dbReference type="NCBI Taxonomy" id="759620"/>
    <lineage>
        <taxon>Bacteria</taxon>
        <taxon>Bacillati</taxon>
        <taxon>Bacillota</taxon>
        <taxon>Bacilli</taxon>
        <taxon>Lactobacillales</taxon>
        <taxon>Lactobacillaceae</taxon>
        <taxon>Weissella</taxon>
    </lineage>
</organism>
<evidence type="ECO:0000313" key="1">
    <source>
        <dbReference type="EMBL" id="MCW0953179.1"/>
    </source>
</evidence>
<proteinExistence type="predicted"/>
<gene>
    <name evidence="1" type="ORF">OIT44_03710</name>
</gene>
<dbReference type="InterPro" id="IPR018755">
    <property type="entry name" value="Phage_Mu_Gp48"/>
</dbReference>
<dbReference type="Proteomes" id="UP001526225">
    <property type="component" value="Unassembled WGS sequence"/>
</dbReference>
<keyword evidence="2" id="KW-1185">Reference proteome</keyword>
<evidence type="ECO:0000313" key="2">
    <source>
        <dbReference type="Proteomes" id="UP001526225"/>
    </source>
</evidence>
<dbReference type="Pfam" id="PF10076">
    <property type="entry name" value="Phage_Mu_Gp48"/>
    <property type="match status" value="1"/>
</dbReference>
<dbReference type="EMBL" id="JAOZFE010000003">
    <property type="protein sequence ID" value="MCW0953179.1"/>
    <property type="molecule type" value="Genomic_DNA"/>
</dbReference>
<name>A0ABT3E444_9LACO</name>
<sequence length="178" mass="19785">MSDLIRLGSLLPDYYEGIYDMDVIMRVEQPLLNELEKLIETNRDNHFAMLADAQGLSIFENMLGITGVAGLDLDTRRYKVIMELLPPNPITIGNLRQVLEALNINAELIVDAPKFHVEVKIKTPDSSAIKRLKVLLNRYLPANLTFTTFNFNQVSTSGAVQVGTDHLISASISNKGGE</sequence>
<dbReference type="RefSeq" id="WP_213409601.1">
    <property type="nucleotide sequence ID" value="NZ_CP074441.1"/>
</dbReference>
<reference evidence="1 2" key="1">
    <citation type="submission" date="2022-10" db="EMBL/GenBank/DDBJ databases">
        <title>Weissella fermenti sp. nov., isolated from fermented cabbage.</title>
        <authorList>
            <person name="Lee J.K."/>
            <person name="Baek J.H."/>
            <person name="Choi D.G."/>
            <person name="Kim J.M."/>
            <person name="Jeon C.O."/>
        </authorList>
    </citation>
    <scope>NUCLEOTIDE SEQUENCE [LARGE SCALE GENOMIC DNA]</scope>
    <source>
        <strain evidence="1 2">KACC 18534</strain>
    </source>
</reference>
<protein>
    <submittedName>
        <fullName evidence="1">DUF2313 domain-containing protein</fullName>
    </submittedName>
</protein>
<accession>A0ABT3E444</accession>